<sequence length="401" mass="43781">MAFNLKSFFGAKPADTKSVSLTDPEAFGLFGVAPTATGITVSANTALRVPAVSCAVGLIAETVGTMPVKVYDRTTKEALADHPAFRLIHGEANPWTSAQDLCEQVTTDALMTGSGFALLTRDTAGTPLELHRIDPAAVQVERQPDGEPVYLVSYENGGQVRHLYTDILHVQPFGGVSPITLGREAIALSLAFEKHIASLFANGARPSGIIKSEKSMDVEAKKKVAASWFNTHSGQNAGGTAILDEGMTYDQLSMTLADAQFADNRVEQIREIARVFRIPPTMLFELTRGTWSNSEQMMRQFYSLCLKPWLASWEWAYSRVLLTPEERAETYIEFNTDDLLSTDHATRATAYGQYRSMGAMTGNEVRRGLNMPDHEDGNTLDNPHITTPANQSDAQTEGDAE</sequence>
<protein>
    <submittedName>
        <fullName evidence="2">Phage portal protein</fullName>
    </submittedName>
</protein>
<dbReference type="NCBIfam" id="TIGR01537">
    <property type="entry name" value="portal_HK97"/>
    <property type="match status" value="1"/>
</dbReference>
<keyword evidence="3" id="KW-1185">Reference proteome</keyword>
<dbReference type="OrthoDB" id="7592047at2"/>
<dbReference type="EMBL" id="QCYG01000007">
    <property type="protein sequence ID" value="PVA06120.1"/>
    <property type="molecule type" value="Genomic_DNA"/>
</dbReference>
<dbReference type="RefSeq" id="WP_108641488.1">
    <property type="nucleotide sequence ID" value="NZ_QCYG01000007.1"/>
</dbReference>
<dbReference type="InterPro" id="IPR006427">
    <property type="entry name" value="Portal_HK97"/>
</dbReference>
<dbReference type="Proteomes" id="UP000244817">
    <property type="component" value="Unassembled WGS sequence"/>
</dbReference>
<name>A0A2T7FVB8_9RHOB</name>
<feature type="region of interest" description="Disordered" evidence="1">
    <location>
        <begin position="365"/>
        <end position="401"/>
    </location>
</feature>
<accession>A0A2T7FVB8</accession>
<organism evidence="2 3">
    <name type="scientific">Thalassorhabdomicrobium marinisediminis</name>
    <dbReference type="NCBI Taxonomy" id="2170577"/>
    <lineage>
        <taxon>Bacteria</taxon>
        <taxon>Pseudomonadati</taxon>
        <taxon>Pseudomonadota</taxon>
        <taxon>Alphaproteobacteria</taxon>
        <taxon>Rhodobacterales</taxon>
        <taxon>Paracoccaceae</taxon>
        <taxon>Thalassorhabdomicrobium</taxon>
    </lineage>
</organism>
<comment type="caution">
    <text evidence="2">The sequence shown here is derived from an EMBL/GenBank/DDBJ whole genome shotgun (WGS) entry which is preliminary data.</text>
</comment>
<dbReference type="InterPro" id="IPR006944">
    <property type="entry name" value="Phage/GTA_portal"/>
</dbReference>
<dbReference type="Gene3D" id="3.30.1120.70">
    <property type="match status" value="1"/>
</dbReference>
<gene>
    <name evidence="2" type="ORF">DC363_12475</name>
</gene>
<proteinExistence type="predicted"/>
<reference evidence="2 3" key="1">
    <citation type="submission" date="2018-04" db="EMBL/GenBank/DDBJ databases">
        <title>Pelagivirga bohaiensis gen. nov., sp. nov., a bacterium isolated from the Bohai Sea.</title>
        <authorList>
            <person name="Ji X."/>
        </authorList>
    </citation>
    <scope>NUCLEOTIDE SEQUENCE [LARGE SCALE GENOMIC DNA]</scope>
    <source>
        <strain evidence="2 3">BH-SD16</strain>
    </source>
</reference>
<evidence type="ECO:0000256" key="1">
    <source>
        <dbReference type="SAM" id="MobiDB-lite"/>
    </source>
</evidence>
<dbReference type="Gene3D" id="3.40.140.120">
    <property type="match status" value="1"/>
</dbReference>
<dbReference type="AlphaFoldDB" id="A0A2T7FVB8"/>
<evidence type="ECO:0000313" key="2">
    <source>
        <dbReference type="EMBL" id="PVA06120.1"/>
    </source>
</evidence>
<evidence type="ECO:0000313" key="3">
    <source>
        <dbReference type="Proteomes" id="UP000244817"/>
    </source>
</evidence>
<feature type="compositionally biased region" description="Polar residues" evidence="1">
    <location>
        <begin position="379"/>
        <end position="395"/>
    </location>
</feature>
<dbReference type="Gene3D" id="1.20.1270.210">
    <property type="match status" value="1"/>
</dbReference>
<feature type="compositionally biased region" description="Basic and acidic residues" evidence="1">
    <location>
        <begin position="365"/>
        <end position="377"/>
    </location>
</feature>
<dbReference type="Pfam" id="PF04860">
    <property type="entry name" value="Phage_portal"/>
    <property type="match status" value="1"/>
</dbReference>